<evidence type="ECO:0000256" key="10">
    <source>
        <dbReference type="SAM" id="SignalP"/>
    </source>
</evidence>
<evidence type="ECO:0000256" key="9">
    <source>
        <dbReference type="RuleBase" id="RU367011"/>
    </source>
</evidence>
<comment type="similarity">
    <text evidence="3 9">Belongs to the alpha-carbonic anhydrase family.</text>
</comment>
<dbReference type="GeneID" id="30974359"/>
<reference evidence="13" key="1">
    <citation type="journal article" date="2017" name="Genome Biol.">
        <title>Comparative genomics reveals high biological diversity and specific adaptations in the industrially and medically important fungal genus Aspergillus.</title>
        <authorList>
            <person name="de Vries R.P."/>
            <person name="Riley R."/>
            <person name="Wiebenga A."/>
            <person name="Aguilar-Osorio G."/>
            <person name="Amillis S."/>
            <person name="Uchima C.A."/>
            <person name="Anderluh G."/>
            <person name="Asadollahi M."/>
            <person name="Askin M."/>
            <person name="Barry K."/>
            <person name="Battaglia E."/>
            <person name="Bayram O."/>
            <person name="Benocci T."/>
            <person name="Braus-Stromeyer S.A."/>
            <person name="Caldana C."/>
            <person name="Canovas D."/>
            <person name="Cerqueira G.C."/>
            <person name="Chen F."/>
            <person name="Chen W."/>
            <person name="Choi C."/>
            <person name="Clum A."/>
            <person name="Dos Santos R.A."/>
            <person name="Damasio A.R."/>
            <person name="Diallinas G."/>
            <person name="Emri T."/>
            <person name="Fekete E."/>
            <person name="Flipphi M."/>
            <person name="Freyberg S."/>
            <person name="Gallo A."/>
            <person name="Gournas C."/>
            <person name="Habgood R."/>
            <person name="Hainaut M."/>
            <person name="Harispe M.L."/>
            <person name="Henrissat B."/>
            <person name="Hilden K.S."/>
            <person name="Hope R."/>
            <person name="Hossain A."/>
            <person name="Karabika E."/>
            <person name="Karaffa L."/>
            <person name="Karanyi Z."/>
            <person name="Krasevec N."/>
            <person name="Kuo A."/>
            <person name="Kusch H."/>
            <person name="LaButti K."/>
            <person name="Lagendijk E.L."/>
            <person name="Lapidus A."/>
            <person name="Levasseur A."/>
            <person name="Lindquist E."/>
            <person name="Lipzen A."/>
            <person name="Logrieco A.F."/>
            <person name="MacCabe A."/>
            <person name="Maekelae M.R."/>
            <person name="Malavazi I."/>
            <person name="Melin P."/>
            <person name="Meyer V."/>
            <person name="Mielnichuk N."/>
            <person name="Miskei M."/>
            <person name="Molnar A.P."/>
            <person name="Mule G."/>
            <person name="Ngan C.Y."/>
            <person name="Orejas M."/>
            <person name="Orosz E."/>
            <person name="Ouedraogo J.P."/>
            <person name="Overkamp K.M."/>
            <person name="Park H.-S."/>
            <person name="Perrone G."/>
            <person name="Piumi F."/>
            <person name="Punt P.J."/>
            <person name="Ram A.F."/>
            <person name="Ramon A."/>
            <person name="Rauscher S."/>
            <person name="Record E."/>
            <person name="Riano-Pachon D.M."/>
            <person name="Robert V."/>
            <person name="Roehrig J."/>
            <person name="Ruller R."/>
            <person name="Salamov A."/>
            <person name="Salih N.S."/>
            <person name="Samson R.A."/>
            <person name="Sandor E."/>
            <person name="Sanguinetti M."/>
            <person name="Schuetze T."/>
            <person name="Sepcic K."/>
            <person name="Shelest E."/>
            <person name="Sherlock G."/>
            <person name="Sophianopoulou V."/>
            <person name="Squina F.M."/>
            <person name="Sun H."/>
            <person name="Susca A."/>
            <person name="Todd R.B."/>
            <person name="Tsang A."/>
            <person name="Unkles S.E."/>
            <person name="van de Wiele N."/>
            <person name="van Rossen-Uffink D."/>
            <person name="Oliveira J.V."/>
            <person name="Vesth T.C."/>
            <person name="Visser J."/>
            <person name="Yu J.-H."/>
            <person name="Zhou M."/>
            <person name="Andersen M.R."/>
            <person name="Archer D.B."/>
            <person name="Baker S.E."/>
            <person name="Benoit I."/>
            <person name="Brakhage A.A."/>
            <person name="Braus G.H."/>
            <person name="Fischer R."/>
            <person name="Frisvad J.C."/>
            <person name="Goldman G.H."/>
            <person name="Houbraken J."/>
            <person name="Oakley B."/>
            <person name="Pocsi I."/>
            <person name="Scazzocchio C."/>
            <person name="Seiboth B."/>
            <person name="vanKuyk P.A."/>
            <person name="Wortman J."/>
            <person name="Dyer P.S."/>
            <person name="Grigoriev I.V."/>
        </authorList>
    </citation>
    <scope>NUCLEOTIDE SEQUENCE [LARGE SCALE GENOMIC DNA]</scope>
    <source>
        <strain evidence="13">ATCC 16872 / CBS 172.66 / WB 5094</strain>
    </source>
</reference>
<keyword evidence="5 9" id="KW-0479">Metal-binding</keyword>
<evidence type="ECO:0000256" key="1">
    <source>
        <dbReference type="ARBA" id="ARBA00001947"/>
    </source>
</evidence>
<dbReference type="RefSeq" id="XP_020059838.1">
    <property type="nucleotide sequence ID" value="XM_020200545.1"/>
</dbReference>
<dbReference type="PANTHER" id="PTHR18952">
    <property type="entry name" value="CARBONIC ANHYDRASE"/>
    <property type="match status" value="1"/>
</dbReference>
<proteinExistence type="inferred from homology"/>
<dbReference type="InterPro" id="IPR001148">
    <property type="entry name" value="CA_dom"/>
</dbReference>
<feature type="domain" description="Alpha-carbonic anhydrase" evidence="11">
    <location>
        <begin position="32"/>
        <end position="271"/>
    </location>
</feature>
<dbReference type="GO" id="GO:0004089">
    <property type="term" value="F:carbonate dehydratase activity"/>
    <property type="evidence" value="ECO:0007669"/>
    <property type="project" value="UniProtKB-UniRule"/>
</dbReference>
<dbReference type="EMBL" id="KV878971">
    <property type="protein sequence ID" value="OJK03499.1"/>
    <property type="molecule type" value="Genomic_DNA"/>
</dbReference>
<dbReference type="STRING" id="690307.A0A1L9X592"/>
<evidence type="ECO:0000256" key="8">
    <source>
        <dbReference type="ARBA" id="ARBA00048348"/>
    </source>
</evidence>
<accession>A0A1L9X592</accession>
<comment type="cofactor">
    <cofactor evidence="1 9">
        <name>Zn(2+)</name>
        <dbReference type="ChEBI" id="CHEBI:29105"/>
    </cofactor>
</comment>
<dbReference type="OrthoDB" id="429145at2759"/>
<evidence type="ECO:0000256" key="3">
    <source>
        <dbReference type="ARBA" id="ARBA00010718"/>
    </source>
</evidence>
<dbReference type="PROSITE" id="PS00162">
    <property type="entry name" value="ALPHA_CA_1"/>
    <property type="match status" value="1"/>
</dbReference>
<feature type="chain" id="PRO_5012566981" description="Carbonic anhydrase" evidence="10">
    <location>
        <begin position="16"/>
        <end position="271"/>
    </location>
</feature>
<dbReference type="Gene3D" id="3.10.200.10">
    <property type="entry name" value="Alpha carbonic anhydrase"/>
    <property type="match status" value="1"/>
</dbReference>
<evidence type="ECO:0000313" key="12">
    <source>
        <dbReference type="EMBL" id="OJK03499.1"/>
    </source>
</evidence>
<dbReference type="Proteomes" id="UP000184546">
    <property type="component" value="Unassembled WGS sequence"/>
</dbReference>
<dbReference type="InterPro" id="IPR023561">
    <property type="entry name" value="Carbonic_anhydrase_a-class"/>
</dbReference>
<organism evidence="12 13">
    <name type="scientific">Aspergillus aculeatus (strain ATCC 16872 / CBS 172.66 / WB 5094)</name>
    <dbReference type="NCBI Taxonomy" id="690307"/>
    <lineage>
        <taxon>Eukaryota</taxon>
        <taxon>Fungi</taxon>
        <taxon>Dikarya</taxon>
        <taxon>Ascomycota</taxon>
        <taxon>Pezizomycotina</taxon>
        <taxon>Eurotiomycetes</taxon>
        <taxon>Eurotiomycetidae</taxon>
        <taxon>Eurotiales</taxon>
        <taxon>Aspergillaceae</taxon>
        <taxon>Aspergillus</taxon>
        <taxon>Aspergillus subgen. Circumdati</taxon>
    </lineage>
</organism>
<gene>
    <name evidence="12" type="ORF">ASPACDRAFT_39116</name>
</gene>
<evidence type="ECO:0000256" key="7">
    <source>
        <dbReference type="ARBA" id="ARBA00023239"/>
    </source>
</evidence>
<dbReference type="PROSITE" id="PS51257">
    <property type="entry name" value="PROKAR_LIPOPROTEIN"/>
    <property type="match status" value="1"/>
</dbReference>
<sequence>MRFLAILPLATAVTACLHDRTLARRAAQAGTPSFGYSGAQGPLNWYGLDPQTNAACDLGKQQSPIAIDSKTVTLIDSSAVSLDIPDADHVEFENLGYTLEVVLPNGTLTAQGKQYTLAQFHFHTPSEHRLDEEHYPLEVHFVFTDETNGIAVVGFVFQLSETGHCDSLFSSVFADVEAISEPGSATEIESLDFSDLTKHFQGHEVYTYGGSLTTPPCSEGVSWFVSAEPLSLDVQHYNQVKRLIRFNSRYTQNVPGDENLLEMAARELNGL</sequence>
<dbReference type="InterPro" id="IPR036398">
    <property type="entry name" value="CA_dom_sf"/>
</dbReference>
<dbReference type="VEuPathDB" id="FungiDB:ASPACDRAFT_39116"/>
<dbReference type="CDD" id="cd03124">
    <property type="entry name" value="alpha_CA_prokaryotic_like"/>
    <property type="match status" value="1"/>
</dbReference>
<dbReference type="PANTHER" id="PTHR18952:SF265">
    <property type="entry name" value="CARBONIC ANHYDRASE"/>
    <property type="match status" value="1"/>
</dbReference>
<evidence type="ECO:0000256" key="5">
    <source>
        <dbReference type="ARBA" id="ARBA00022723"/>
    </source>
</evidence>
<dbReference type="InterPro" id="IPR018338">
    <property type="entry name" value="Carbonic_anhydrase_a-class_CS"/>
</dbReference>
<dbReference type="SMART" id="SM01057">
    <property type="entry name" value="Carb_anhydrase"/>
    <property type="match status" value="1"/>
</dbReference>
<dbReference type="PROSITE" id="PS51144">
    <property type="entry name" value="ALPHA_CA_2"/>
    <property type="match status" value="1"/>
</dbReference>
<protein>
    <recommendedName>
        <fullName evidence="4 9">Carbonic anhydrase</fullName>
        <ecNumber evidence="4 9">4.2.1.1</ecNumber>
    </recommendedName>
</protein>
<dbReference type="EC" id="4.2.1.1" evidence="4 9"/>
<dbReference type="Pfam" id="PF00194">
    <property type="entry name" value="Carb_anhydrase"/>
    <property type="match status" value="1"/>
</dbReference>
<dbReference type="GO" id="GO:0008270">
    <property type="term" value="F:zinc ion binding"/>
    <property type="evidence" value="ECO:0007669"/>
    <property type="project" value="UniProtKB-UniRule"/>
</dbReference>
<evidence type="ECO:0000313" key="13">
    <source>
        <dbReference type="Proteomes" id="UP000184546"/>
    </source>
</evidence>
<dbReference type="AlphaFoldDB" id="A0A1L9X592"/>
<comment type="function">
    <text evidence="2 9">Reversible hydration of carbon dioxide.</text>
</comment>
<name>A0A1L9X592_ASPA1</name>
<feature type="signal peptide" evidence="10">
    <location>
        <begin position="1"/>
        <end position="15"/>
    </location>
</feature>
<keyword evidence="7 9" id="KW-0456">Lyase</keyword>
<dbReference type="InterPro" id="IPR041891">
    <property type="entry name" value="Alpha_CA_prokaryot-like"/>
</dbReference>
<evidence type="ECO:0000256" key="6">
    <source>
        <dbReference type="ARBA" id="ARBA00022833"/>
    </source>
</evidence>
<evidence type="ECO:0000256" key="2">
    <source>
        <dbReference type="ARBA" id="ARBA00002904"/>
    </source>
</evidence>
<evidence type="ECO:0000259" key="11">
    <source>
        <dbReference type="PROSITE" id="PS51144"/>
    </source>
</evidence>
<keyword evidence="10" id="KW-0732">Signal</keyword>
<evidence type="ECO:0000256" key="4">
    <source>
        <dbReference type="ARBA" id="ARBA00012925"/>
    </source>
</evidence>
<dbReference type="OMA" id="VPREAQY"/>
<keyword evidence="6 9" id="KW-0862">Zinc</keyword>
<dbReference type="SUPFAM" id="SSF51069">
    <property type="entry name" value="Carbonic anhydrase"/>
    <property type="match status" value="1"/>
</dbReference>
<comment type="catalytic activity">
    <reaction evidence="8 9">
        <text>hydrogencarbonate + H(+) = CO2 + H2O</text>
        <dbReference type="Rhea" id="RHEA:10748"/>
        <dbReference type="ChEBI" id="CHEBI:15377"/>
        <dbReference type="ChEBI" id="CHEBI:15378"/>
        <dbReference type="ChEBI" id="CHEBI:16526"/>
        <dbReference type="ChEBI" id="CHEBI:17544"/>
        <dbReference type="EC" id="4.2.1.1"/>
    </reaction>
</comment>
<keyword evidence="13" id="KW-1185">Reference proteome</keyword>